<gene>
    <name evidence="1" type="ORF">OG835_03600</name>
</gene>
<evidence type="ECO:0000313" key="1">
    <source>
        <dbReference type="EMBL" id="WSB96169.1"/>
    </source>
</evidence>
<evidence type="ECO:0000313" key="2">
    <source>
        <dbReference type="Proteomes" id="UP001348369"/>
    </source>
</evidence>
<proteinExistence type="predicted"/>
<protein>
    <submittedName>
        <fullName evidence="1">Gfo/Idh/MocA family oxidoreductase</fullName>
    </submittedName>
</protein>
<sequence length="365" mass="39911">MSRTHVCVVGYGVAGRLHERLLSALGFLVSVVDPLAEAPDTGAPRYDRVADVPRDVPVDVWSVCSPTATHLETVAQVLARDPAARLLVEKPVCRPGEGAGLTALLAGYERARLVVMNQYRHAEAAAVLRSLKKEFAPGYPVSGVRVGFGKDRREDIAAGRFVDHDYGIFGYEWLHMLALVSGVLPTGVYDRYLLTDPAEHDVRVAVDPELTSTAAHETTTIDDLTIELYSTIVGPDAHPLVPAPKWMGPSPEGAESRQRLVEITAGPVRFTVKLDPVTLLNGTPLARNTHWLAVEGPDHRSEWFFHDSPMDNALRWSMDVLLTGPARPEVDLRPIHRISRLAEVARSREGLPPTAQPHATPSARL</sequence>
<organism evidence="1 2">
    <name type="scientific">Streptomyces scopuliridis</name>
    <dbReference type="NCBI Taxonomy" id="452529"/>
    <lineage>
        <taxon>Bacteria</taxon>
        <taxon>Bacillati</taxon>
        <taxon>Actinomycetota</taxon>
        <taxon>Actinomycetes</taxon>
        <taxon>Kitasatosporales</taxon>
        <taxon>Streptomycetaceae</taxon>
        <taxon>Streptomyces</taxon>
    </lineage>
</organism>
<accession>A0ACD4ZDD5</accession>
<dbReference type="Proteomes" id="UP001348369">
    <property type="component" value="Chromosome"/>
</dbReference>
<reference evidence="1" key="1">
    <citation type="submission" date="2022-10" db="EMBL/GenBank/DDBJ databases">
        <title>The complete genomes of actinobacterial strains from the NBC collection.</title>
        <authorList>
            <person name="Joergensen T.S."/>
            <person name="Alvarez Arevalo M."/>
            <person name="Sterndorff E.B."/>
            <person name="Faurdal D."/>
            <person name="Vuksanovic O."/>
            <person name="Mourched A.-S."/>
            <person name="Charusanti P."/>
            <person name="Shaw S."/>
            <person name="Blin K."/>
            <person name="Weber T."/>
        </authorList>
    </citation>
    <scope>NUCLEOTIDE SEQUENCE</scope>
    <source>
        <strain evidence="1">NBC 01771</strain>
    </source>
</reference>
<name>A0ACD4ZDD5_9ACTN</name>
<keyword evidence="2" id="KW-1185">Reference proteome</keyword>
<dbReference type="EMBL" id="CP109109">
    <property type="protein sequence ID" value="WSB96169.1"/>
    <property type="molecule type" value="Genomic_DNA"/>
</dbReference>